<sequence length="494" mass="56539">MEKPIGVTLDFVPEQSGNVFDMDHHYNRIPFSTSTSVIPGGDDEYPDPHDMFDSPNSSECLDITDEDDDDWITENRKVRVADWDHCNPEDSYRCSYSSSEESVFPSDAEEEGEIPVLPRRKLSFRNEDIASTSNVQSGDAWVASTIFQYMKERPSTRALTIKKKLFRMKGSKYPSREHVVQGICASMIYLAQALMKEVSGKYLTYATGLGLKTWEVLHVGKLTERPRSLKAFALRTRHPLTGSRTASQLPVFSDHENGVNVAVAEKFKDVVHHQRRCFRKIYKGEILSCIVNKSWDMQFSLESLAWKPPAAYNFESFKRAMAELGRTSVLARLELECHPTESWARYAFDQSARCPHIFNIFSQSFQDWIVGLKCMPIVTWVTEYTKQLGDMFFHRRWLGCEEKMQENGIVPHAARWVEIYLNWVTDCHVLPGDVAEHWSVTHGTETVNLSQWHCSCGEWAATGIPCVHVLAVVVHEGRDDHNKVVDDYFTVGKY</sequence>
<proteinExistence type="predicted"/>
<dbReference type="Pfam" id="PF04434">
    <property type="entry name" value="SWIM"/>
    <property type="match status" value="1"/>
</dbReference>
<name>A0AAD4S070_9MAGN</name>
<accession>A0AAD4S070</accession>
<reference evidence="6" key="1">
    <citation type="submission" date="2022-04" db="EMBL/GenBank/DDBJ databases">
        <title>A functionally conserved STORR gene fusion in Papaver species that diverged 16.8 million years ago.</title>
        <authorList>
            <person name="Catania T."/>
        </authorList>
    </citation>
    <scope>NUCLEOTIDE SEQUENCE</scope>
    <source>
        <strain evidence="6">S-188037</strain>
    </source>
</reference>
<evidence type="ECO:0000259" key="5">
    <source>
        <dbReference type="PROSITE" id="PS50966"/>
    </source>
</evidence>
<dbReference type="Proteomes" id="UP001202328">
    <property type="component" value="Unassembled WGS sequence"/>
</dbReference>
<dbReference type="GO" id="GO:0008270">
    <property type="term" value="F:zinc ion binding"/>
    <property type="evidence" value="ECO:0007669"/>
    <property type="project" value="UniProtKB-KW"/>
</dbReference>
<dbReference type="EMBL" id="JAJJMB010015994">
    <property type="protein sequence ID" value="KAI3850661.1"/>
    <property type="molecule type" value="Genomic_DNA"/>
</dbReference>
<dbReference type="InterPro" id="IPR006564">
    <property type="entry name" value="Znf_PMZ"/>
</dbReference>
<dbReference type="AlphaFoldDB" id="A0AAD4S070"/>
<evidence type="ECO:0000313" key="6">
    <source>
        <dbReference type="EMBL" id="KAI3850661.1"/>
    </source>
</evidence>
<dbReference type="PROSITE" id="PS50966">
    <property type="entry name" value="ZF_SWIM"/>
    <property type="match status" value="1"/>
</dbReference>
<evidence type="ECO:0000256" key="2">
    <source>
        <dbReference type="ARBA" id="ARBA00022771"/>
    </source>
</evidence>
<evidence type="ECO:0000313" key="7">
    <source>
        <dbReference type="Proteomes" id="UP001202328"/>
    </source>
</evidence>
<keyword evidence="2 4" id="KW-0863">Zinc-finger</keyword>
<keyword evidence="7" id="KW-1185">Reference proteome</keyword>
<dbReference type="InterPro" id="IPR007527">
    <property type="entry name" value="Znf_SWIM"/>
</dbReference>
<evidence type="ECO:0000256" key="3">
    <source>
        <dbReference type="ARBA" id="ARBA00022833"/>
    </source>
</evidence>
<dbReference type="PANTHER" id="PTHR31973">
    <property type="entry name" value="POLYPROTEIN, PUTATIVE-RELATED"/>
    <property type="match status" value="1"/>
</dbReference>
<gene>
    <name evidence="6" type="ORF">MKW98_030721</name>
</gene>
<organism evidence="6 7">
    <name type="scientific">Papaver atlanticum</name>
    <dbReference type="NCBI Taxonomy" id="357466"/>
    <lineage>
        <taxon>Eukaryota</taxon>
        <taxon>Viridiplantae</taxon>
        <taxon>Streptophyta</taxon>
        <taxon>Embryophyta</taxon>
        <taxon>Tracheophyta</taxon>
        <taxon>Spermatophyta</taxon>
        <taxon>Magnoliopsida</taxon>
        <taxon>Ranunculales</taxon>
        <taxon>Papaveraceae</taxon>
        <taxon>Papaveroideae</taxon>
        <taxon>Papaver</taxon>
    </lineage>
</organism>
<dbReference type="PANTHER" id="PTHR31973:SF187">
    <property type="entry name" value="MUTATOR TRANSPOSASE MUDRA PROTEIN"/>
    <property type="match status" value="1"/>
</dbReference>
<evidence type="ECO:0000256" key="4">
    <source>
        <dbReference type="PROSITE-ProRule" id="PRU00325"/>
    </source>
</evidence>
<comment type="caution">
    <text evidence="6">The sequence shown here is derived from an EMBL/GenBank/DDBJ whole genome shotgun (WGS) entry which is preliminary data.</text>
</comment>
<evidence type="ECO:0000256" key="1">
    <source>
        <dbReference type="ARBA" id="ARBA00022723"/>
    </source>
</evidence>
<feature type="domain" description="SWIM-type" evidence="5">
    <location>
        <begin position="445"/>
        <end position="477"/>
    </location>
</feature>
<keyword evidence="1" id="KW-0479">Metal-binding</keyword>
<protein>
    <recommendedName>
        <fullName evidence="5">SWIM-type domain-containing protein</fullName>
    </recommendedName>
</protein>
<dbReference type="SMART" id="SM00575">
    <property type="entry name" value="ZnF_PMZ"/>
    <property type="match status" value="1"/>
</dbReference>
<keyword evidence="3" id="KW-0862">Zinc</keyword>